<dbReference type="Gene3D" id="1.10.260.40">
    <property type="entry name" value="lambda repressor-like DNA-binding domains"/>
    <property type="match status" value="1"/>
</dbReference>
<evidence type="ECO:0000259" key="3">
    <source>
        <dbReference type="Pfam" id="PF13464"/>
    </source>
</evidence>
<feature type="region of interest" description="Disordered" evidence="1">
    <location>
        <begin position="88"/>
        <end position="112"/>
    </location>
</feature>
<reference evidence="4" key="1">
    <citation type="journal article" date="2014" name="Genome Biol. Evol.">
        <title>Pangenome evidence for extensive interdomain horizontal transfer affecting lineage core and shell genes in uncultured planktonic thaumarchaeota and euryarchaeota.</title>
        <authorList>
            <person name="Deschamps P."/>
            <person name="Zivanovic Y."/>
            <person name="Moreira D."/>
            <person name="Rodriguez-Valera F."/>
            <person name="Lopez-Garcia P."/>
        </authorList>
    </citation>
    <scope>NUCLEOTIDE SEQUENCE</scope>
</reference>
<organism evidence="4">
    <name type="scientific">uncultured marine group II/III euryarchaeote KM3_94_C01</name>
    <dbReference type="NCBI Taxonomy" id="1456545"/>
    <lineage>
        <taxon>Archaea</taxon>
        <taxon>Methanobacteriati</taxon>
        <taxon>Methanobacteriota</taxon>
        <taxon>environmental samples</taxon>
    </lineage>
</organism>
<accession>A0A075HZ50</accession>
<dbReference type="GO" id="GO:0003677">
    <property type="term" value="F:DNA binding"/>
    <property type="evidence" value="ECO:0007669"/>
    <property type="project" value="InterPro"/>
</dbReference>
<keyword evidence="2" id="KW-0812">Transmembrane</keyword>
<feature type="compositionally biased region" description="Basic and acidic residues" evidence="1">
    <location>
        <begin position="88"/>
        <end position="101"/>
    </location>
</feature>
<evidence type="ECO:0000256" key="1">
    <source>
        <dbReference type="SAM" id="MobiDB-lite"/>
    </source>
</evidence>
<dbReference type="EMBL" id="KF901176">
    <property type="protein sequence ID" value="AIF20820.1"/>
    <property type="molecule type" value="Genomic_DNA"/>
</dbReference>
<dbReference type="InterPro" id="IPR010982">
    <property type="entry name" value="Lambda_DNA-bd_dom_sf"/>
</dbReference>
<feature type="transmembrane region" description="Helical" evidence="2">
    <location>
        <begin position="117"/>
        <end position="134"/>
    </location>
</feature>
<dbReference type="InterPro" id="IPR050400">
    <property type="entry name" value="Bact_Cytoskel_RodZ"/>
</dbReference>
<name>A0A075HZ50_9EURY</name>
<dbReference type="PANTHER" id="PTHR34475">
    <property type="match status" value="1"/>
</dbReference>
<dbReference type="PANTHER" id="PTHR34475:SF1">
    <property type="entry name" value="CYTOSKELETON PROTEIN RODZ"/>
    <property type="match status" value="1"/>
</dbReference>
<evidence type="ECO:0000313" key="4">
    <source>
        <dbReference type="EMBL" id="AIF20820.1"/>
    </source>
</evidence>
<keyword evidence="2" id="KW-0472">Membrane</keyword>
<dbReference type="Pfam" id="PF13464">
    <property type="entry name" value="RodZ_C"/>
    <property type="match status" value="1"/>
</dbReference>
<evidence type="ECO:0000256" key="2">
    <source>
        <dbReference type="SAM" id="Phobius"/>
    </source>
</evidence>
<feature type="domain" description="Cytoskeleton protein RodZ-like C-terminal" evidence="3">
    <location>
        <begin position="189"/>
        <end position="247"/>
    </location>
</feature>
<dbReference type="AlphaFoldDB" id="A0A075HZ50"/>
<keyword evidence="2" id="KW-1133">Transmembrane helix</keyword>
<dbReference type="Pfam" id="PF13413">
    <property type="entry name" value="HTH_25"/>
    <property type="match status" value="1"/>
</dbReference>
<sequence>MSEFYTELKQLRESQNIDLDEIHSRTKINMDYLIAIENGKFDVLPLPYVRLFMRAYVIEIGGNAEEALHQLDIFLGRKVGKRISSKTEKVKLKTTQKDSTSKTHSQSRPPTKVREDLIKGGVLLIVFLFAIFIIRKINEERSPATIENGEIIFIENPDAISDEQLVNDYVEAVSHTVAMPVVPPLKLKIVTAERIWYRMAADTTAVQSGILPPGEEKSLAFENQINVRLNQTTGTTLYINGMEVEELGDFNHPAEIQFFAEPSTITIKHYIPQR</sequence>
<protein>
    <recommendedName>
        <fullName evidence="3">Cytoskeleton protein RodZ-like C-terminal domain-containing protein</fullName>
    </recommendedName>
</protein>
<proteinExistence type="predicted"/>
<dbReference type="InterPro" id="IPR025194">
    <property type="entry name" value="RodZ-like_C"/>
</dbReference>